<dbReference type="Proteomes" id="UP000095280">
    <property type="component" value="Unplaced"/>
</dbReference>
<dbReference type="AlphaFoldDB" id="A0A1I8GIM2"/>
<reference evidence="3" key="1">
    <citation type="submission" date="2016-11" db="UniProtKB">
        <authorList>
            <consortium name="WormBaseParasite"/>
        </authorList>
    </citation>
    <scope>IDENTIFICATION</scope>
</reference>
<dbReference type="WBParaSite" id="maker-uti_cns_0002148-snap-gene-0.22-mRNA-1">
    <property type="protein sequence ID" value="maker-uti_cns_0002148-snap-gene-0.22-mRNA-1"/>
    <property type="gene ID" value="maker-uti_cns_0002148-snap-gene-0.22"/>
</dbReference>
<name>A0A1I8GIM2_9PLAT</name>
<feature type="compositionally biased region" description="Basic and acidic residues" evidence="1">
    <location>
        <begin position="15"/>
        <end position="28"/>
    </location>
</feature>
<protein>
    <submittedName>
        <fullName evidence="3">Transposase</fullName>
    </submittedName>
</protein>
<evidence type="ECO:0000313" key="2">
    <source>
        <dbReference type="Proteomes" id="UP000095280"/>
    </source>
</evidence>
<sequence>MHRLDVQRQRQSQRRTAEAADEHDLRLHAQADRRRDRLLNWHTSHMSSAAWTVNVPTAARYAGMTSQPASAATLA</sequence>
<organism evidence="2 3">
    <name type="scientific">Macrostomum lignano</name>
    <dbReference type="NCBI Taxonomy" id="282301"/>
    <lineage>
        <taxon>Eukaryota</taxon>
        <taxon>Metazoa</taxon>
        <taxon>Spiralia</taxon>
        <taxon>Lophotrochozoa</taxon>
        <taxon>Platyhelminthes</taxon>
        <taxon>Rhabditophora</taxon>
        <taxon>Macrostomorpha</taxon>
        <taxon>Macrostomida</taxon>
        <taxon>Macrostomidae</taxon>
        <taxon>Macrostomum</taxon>
    </lineage>
</organism>
<proteinExistence type="predicted"/>
<feature type="region of interest" description="Disordered" evidence="1">
    <location>
        <begin position="1"/>
        <end position="28"/>
    </location>
</feature>
<accession>A0A1I8GIM2</accession>
<evidence type="ECO:0000313" key="3">
    <source>
        <dbReference type="WBParaSite" id="maker-uti_cns_0002148-snap-gene-0.22-mRNA-1"/>
    </source>
</evidence>
<keyword evidence="2" id="KW-1185">Reference proteome</keyword>
<evidence type="ECO:0000256" key="1">
    <source>
        <dbReference type="SAM" id="MobiDB-lite"/>
    </source>
</evidence>